<evidence type="ECO:0000313" key="1">
    <source>
        <dbReference type="EMBL" id="KMZ60602.1"/>
    </source>
</evidence>
<comment type="caution">
    <text evidence="1">The sequence shown here is derived from an EMBL/GenBank/DDBJ whole genome shotgun (WGS) entry which is preliminary data.</text>
</comment>
<organism evidence="1 2">
    <name type="scientific">Zostera marina</name>
    <name type="common">Eelgrass</name>
    <dbReference type="NCBI Taxonomy" id="29655"/>
    <lineage>
        <taxon>Eukaryota</taxon>
        <taxon>Viridiplantae</taxon>
        <taxon>Streptophyta</taxon>
        <taxon>Embryophyta</taxon>
        <taxon>Tracheophyta</taxon>
        <taxon>Spermatophyta</taxon>
        <taxon>Magnoliopsida</taxon>
        <taxon>Liliopsida</taxon>
        <taxon>Zosteraceae</taxon>
        <taxon>Zostera</taxon>
    </lineage>
</organism>
<protein>
    <submittedName>
        <fullName evidence="1">Uncharacterized protein</fullName>
    </submittedName>
</protein>
<dbReference type="AlphaFoldDB" id="A0A0K9NX59"/>
<dbReference type="Proteomes" id="UP000036987">
    <property type="component" value="Unassembled WGS sequence"/>
</dbReference>
<dbReference type="OrthoDB" id="1922499at2759"/>
<gene>
    <name evidence="1" type="ORF">ZOSMA_58G00580</name>
</gene>
<accession>A0A0K9NX59</accession>
<reference evidence="2" key="1">
    <citation type="journal article" date="2016" name="Nature">
        <title>The genome of the seagrass Zostera marina reveals angiosperm adaptation to the sea.</title>
        <authorList>
            <person name="Olsen J.L."/>
            <person name="Rouze P."/>
            <person name="Verhelst B."/>
            <person name="Lin Y.-C."/>
            <person name="Bayer T."/>
            <person name="Collen J."/>
            <person name="Dattolo E."/>
            <person name="De Paoli E."/>
            <person name="Dittami S."/>
            <person name="Maumus F."/>
            <person name="Michel G."/>
            <person name="Kersting A."/>
            <person name="Lauritano C."/>
            <person name="Lohaus R."/>
            <person name="Toepel M."/>
            <person name="Tonon T."/>
            <person name="Vanneste K."/>
            <person name="Amirebrahimi M."/>
            <person name="Brakel J."/>
            <person name="Bostroem C."/>
            <person name="Chovatia M."/>
            <person name="Grimwood J."/>
            <person name="Jenkins J.W."/>
            <person name="Jueterbock A."/>
            <person name="Mraz A."/>
            <person name="Stam W.T."/>
            <person name="Tice H."/>
            <person name="Bornberg-Bauer E."/>
            <person name="Green P.J."/>
            <person name="Pearson G.A."/>
            <person name="Procaccini G."/>
            <person name="Duarte C.M."/>
            <person name="Schmutz J."/>
            <person name="Reusch T.B.H."/>
            <person name="Van de Peer Y."/>
        </authorList>
    </citation>
    <scope>NUCLEOTIDE SEQUENCE [LARGE SCALE GENOMIC DNA]</scope>
    <source>
        <strain evidence="2">cv. Finnish</strain>
    </source>
</reference>
<evidence type="ECO:0000313" key="2">
    <source>
        <dbReference type="Proteomes" id="UP000036987"/>
    </source>
</evidence>
<name>A0A0K9NX59_ZOSMR</name>
<proteinExistence type="predicted"/>
<dbReference type="OMA" id="QCLDKFM"/>
<dbReference type="EMBL" id="LFYR01001606">
    <property type="protein sequence ID" value="KMZ60602.1"/>
    <property type="molecule type" value="Genomic_DNA"/>
</dbReference>
<sequence>MFRNKVVVRADLSNGSTSPFHFTNIHIDDSSSSSPLYLESLCWKLSRTLPIACFLRSPSTIFLVYQTDQASAVKEAIVGIRQSATFSIVEEDAELESPSLVAKAVECGLKSLLLDSGWRSVGESCFVHSTFSTSEEKRHLMAFTLSVQSEKDGGLVFLVSPDVVRFSRFKISMLLSSSNSKKFENGEEVDFDDYNFATSCCSLPSLADGHAIGVRKLLPVGENLLEFEDICSSKHGMHLPNDYFIKIQLPHQGCSNTQWFPSSFVLQGAGFSPAPQSIRISKCTEVLRSFMKIMKEWNFFGQGKLKLKSIVSLTIGSELETWIKTANDSQSIVTTESCNFNINDLNNKLFTSNDFRTPKFISICNTTVRDAENEMTDTNLATSKSILQLPNVAKNTLQSSSISSHHMATIDTCSSDKLKTQDSQSSVLKKRRRSRRIISNLEKLTPSSEESTTEGESQEIVKICKKRIPKGLKRNKETIVIDKKCLPEAKVSTKCKGNSKDKAPLKQIDTNVRKTAPEKGDKCKTLGKRVHTIIFGYAY</sequence>
<keyword evidence="2" id="KW-1185">Reference proteome</keyword>